<organism evidence="1 2">
    <name type="scientific">Plasmopara halstedii</name>
    <name type="common">Downy mildew of sunflower</name>
    <dbReference type="NCBI Taxonomy" id="4781"/>
    <lineage>
        <taxon>Eukaryota</taxon>
        <taxon>Sar</taxon>
        <taxon>Stramenopiles</taxon>
        <taxon>Oomycota</taxon>
        <taxon>Peronosporomycetes</taxon>
        <taxon>Peronosporales</taxon>
        <taxon>Peronosporaceae</taxon>
        <taxon>Plasmopara</taxon>
    </lineage>
</organism>
<accession>A0A0P1A788</accession>
<dbReference type="GeneID" id="59052862"/>
<evidence type="ECO:0000313" key="2">
    <source>
        <dbReference type="Proteomes" id="UP000054928"/>
    </source>
</evidence>
<dbReference type="EMBL" id="CCYD01000112">
    <property type="protein sequence ID" value="CEG36174.1"/>
    <property type="molecule type" value="Genomic_DNA"/>
</dbReference>
<dbReference type="Proteomes" id="UP000054928">
    <property type="component" value="Unassembled WGS sequence"/>
</dbReference>
<sequence>MIQKNFCRLHVRSNLNFYSTSMKTTLMSRSDQSLSSTSSLPGIFVAFLVKQPAIRKKYMQVN</sequence>
<evidence type="ECO:0000313" key="1">
    <source>
        <dbReference type="EMBL" id="CEG36174.1"/>
    </source>
</evidence>
<dbReference type="AlphaFoldDB" id="A0A0P1A788"/>
<name>A0A0P1A788_PLAHL</name>
<keyword evidence="2" id="KW-1185">Reference proteome</keyword>
<proteinExistence type="predicted"/>
<reference evidence="2" key="1">
    <citation type="submission" date="2014-09" db="EMBL/GenBank/DDBJ databases">
        <authorList>
            <person name="Sharma Rahul"/>
            <person name="Thines Marco"/>
        </authorList>
    </citation>
    <scope>NUCLEOTIDE SEQUENCE [LARGE SCALE GENOMIC DNA]</scope>
</reference>
<protein>
    <submittedName>
        <fullName evidence="1">Uncharacterized protein</fullName>
    </submittedName>
</protein>
<dbReference type="RefSeq" id="XP_036262989.1">
    <property type="nucleotide sequence ID" value="XM_036407104.1"/>
</dbReference>